<organism evidence="1 2">
    <name type="scientific">Sphingomonas jatrophae</name>
    <dbReference type="NCBI Taxonomy" id="1166337"/>
    <lineage>
        <taxon>Bacteria</taxon>
        <taxon>Pseudomonadati</taxon>
        <taxon>Pseudomonadota</taxon>
        <taxon>Alphaproteobacteria</taxon>
        <taxon>Sphingomonadales</taxon>
        <taxon>Sphingomonadaceae</taxon>
        <taxon>Sphingomonas</taxon>
    </lineage>
</organism>
<dbReference type="Proteomes" id="UP000198824">
    <property type="component" value="Unassembled WGS sequence"/>
</dbReference>
<proteinExistence type="predicted"/>
<dbReference type="STRING" id="1166337.SAMN05192580_0463"/>
<dbReference type="RefSeq" id="WP_093310095.1">
    <property type="nucleotide sequence ID" value="NZ_FOZG01000001.1"/>
</dbReference>
<name>A0A1I6JMK9_9SPHN</name>
<dbReference type="InterPro" id="IPR009678">
    <property type="entry name" value="Phage_tail_completion_R"/>
</dbReference>
<evidence type="ECO:0000313" key="2">
    <source>
        <dbReference type="Proteomes" id="UP000198824"/>
    </source>
</evidence>
<gene>
    <name evidence="1" type="ORF">SAMN05192580_0463</name>
</gene>
<dbReference type="OrthoDB" id="8564199at2"/>
<dbReference type="EMBL" id="FOZG01000001">
    <property type="protein sequence ID" value="SFR79800.1"/>
    <property type="molecule type" value="Genomic_DNA"/>
</dbReference>
<dbReference type="AlphaFoldDB" id="A0A1I6JMK9"/>
<accession>A0A1I6JMK9</accession>
<protein>
    <submittedName>
        <fullName evidence="1">P2 phage tail completion protein R (GpR)</fullName>
    </submittedName>
</protein>
<reference evidence="1 2" key="1">
    <citation type="submission" date="2016-10" db="EMBL/GenBank/DDBJ databases">
        <authorList>
            <person name="de Groot N.N."/>
        </authorList>
    </citation>
    <scope>NUCLEOTIDE SEQUENCE [LARGE SCALE GENOMIC DNA]</scope>
    <source>
        <strain evidence="1 2">S5-249</strain>
    </source>
</reference>
<dbReference type="Pfam" id="PF06891">
    <property type="entry name" value="P2_Phage_GpR"/>
    <property type="match status" value="1"/>
</dbReference>
<keyword evidence="2" id="KW-1185">Reference proteome</keyword>
<sequence>MKKPDSLRDLLLYLVPGLKEDPGRLSVFVDKGQILSLAGRSLSFEYRYTANVVVQDYAGDDNALFVPVLAWIAQHQPDLLKRRDSDPFTFEAELLETGAKDVSLQLDLSERVRVVARDAGGFEVTYLDRPMPLDDGDHFEGVCGVVLREGLAGPELVAP</sequence>
<evidence type="ECO:0000313" key="1">
    <source>
        <dbReference type="EMBL" id="SFR79800.1"/>
    </source>
</evidence>